<evidence type="ECO:0000313" key="1">
    <source>
        <dbReference type="EMBL" id="MCL1124482.1"/>
    </source>
</evidence>
<keyword evidence="2" id="KW-1185">Reference proteome</keyword>
<dbReference type="Proteomes" id="UP001203423">
    <property type="component" value="Unassembled WGS sequence"/>
</dbReference>
<proteinExistence type="predicted"/>
<protein>
    <submittedName>
        <fullName evidence="1">Recombinase RecT</fullName>
    </submittedName>
</protein>
<dbReference type="EMBL" id="JAKIKS010000024">
    <property type="protein sequence ID" value="MCL1124482.1"/>
    <property type="molecule type" value="Genomic_DNA"/>
</dbReference>
<organism evidence="1 2">
    <name type="scientific">Shewanella surugensis</name>
    <dbReference type="NCBI Taxonomy" id="212020"/>
    <lineage>
        <taxon>Bacteria</taxon>
        <taxon>Pseudomonadati</taxon>
        <taxon>Pseudomonadota</taxon>
        <taxon>Gammaproteobacteria</taxon>
        <taxon>Alteromonadales</taxon>
        <taxon>Shewanellaceae</taxon>
        <taxon>Shewanella</taxon>
    </lineage>
</organism>
<dbReference type="Pfam" id="PF03837">
    <property type="entry name" value="RecT"/>
    <property type="match status" value="1"/>
</dbReference>
<accession>A0ABT0LAU6</accession>
<comment type="caution">
    <text evidence="1">The sequence shown here is derived from an EMBL/GenBank/DDBJ whole genome shotgun (WGS) entry which is preliminary data.</text>
</comment>
<gene>
    <name evidence="1" type="ORF">L2764_08345</name>
</gene>
<name>A0ABT0LAU6_9GAMM</name>
<reference evidence="1 2" key="1">
    <citation type="submission" date="2022-01" db="EMBL/GenBank/DDBJ databases">
        <title>Whole genome-based taxonomy of the Shewanellaceae.</title>
        <authorList>
            <person name="Martin-Rodriguez A.J."/>
        </authorList>
    </citation>
    <scope>NUCLEOTIDE SEQUENCE [LARGE SCALE GENOMIC DNA]</scope>
    <source>
        <strain evidence="1 2">DSM 17177</strain>
    </source>
</reference>
<evidence type="ECO:0000313" key="2">
    <source>
        <dbReference type="Proteomes" id="UP001203423"/>
    </source>
</evidence>
<dbReference type="RefSeq" id="WP_248939762.1">
    <property type="nucleotide sequence ID" value="NZ_JAKIKS010000024.1"/>
</dbReference>
<dbReference type="InterPro" id="IPR018330">
    <property type="entry name" value="RecT_fam"/>
</dbReference>
<sequence length="310" mass="33821">MSTSIMSNQEMPSTTDLVLNQQAMEQMDKLATLMSQAKVTVPVHLQGSPSDCMAIVMQSAQWKMNPFIVAQKTHLVSGILGYEAQLVNAVISSSTAIQGRFHYEYGGDWTIEGEGVGVVTNAQKGVNVNIGTTISPNCWVRVGATLAGETEIQWGEPLYPSTITTKNSPLWKTNPKQQAAYLATKYWARLYAPAVIMGVYSTDELQPVTSKEREINPGLQPEKAATSTLNQILNTPSTNEIPVSEPLVVEPELNQYEGLKTAIENSPTIAELTNAGAQVAEAVKAHKISAEERKELGKLFTRIHRDLHQG</sequence>